<feature type="non-terminal residue" evidence="1">
    <location>
        <position position="229"/>
    </location>
</feature>
<organism evidence="1">
    <name type="scientific">marine sediment metagenome</name>
    <dbReference type="NCBI Taxonomy" id="412755"/>
    <lineage>
        <taxon>unclassified sequences</taxon>
        <taxon>metagenomes</taxon>
        <taxon>ecological metagenomes</taxon>
    </lineage>
</organism>
<evidence type="ECO:0008006" key="2">
    <source>
        <dbReference type="Google" id="ProtNLM"/>
    </source>
</evidence>
<dbReference type="InterPro" id="IPR043129">
    <property type="entry name" value="ATPase_NBD"/>
</dbReference>
<dbReference type="Gene3D" id="3.30.1490.300">
    <property type="match status" value="1"/>
</dbReference>
<reference evidence="1" key="1">
    <citation type="journal article" date="2014" name="Front. Microbiol.">
        <title>High frequency of phylogenetically diverse reductive dehalogenase-homologous genes in deep subseafloor sedimentary metagenomes.</title>
        <authorList>
            <person name="Kawai M."/>
            <person name="Futagami T."/>
            <person name="Toyoda A."/>
            <person name="Takaki Y."/>
            <person name="Nishi S."/>
            <person name="Hori S."/>
            <person name="Arai W."/>
            <person name="Tsubouchi T."/>
            <person name="Morono Y."/>
            <person name="Uchiyama I."/>
            <person name="Ito T."/>
            <person name="Fujiyama A."/>
            <person name="Inagaki F."/>
            <person name="Takami H."/>
        </authorList>
    </citation>
    <scope>NUCLEOTIDE SEQUENCE</scope>
    <source>
        <strain evidence="1">Expedition CK06-06</strain>
    </source>
</reference>
<evidence type="ECO:0000313" key="1">
    <source>
        <dbReference type="EMBL" id="GAG33664.1"/>
    </source>
</evidence>
<dbReference type="InterPro" id="IPR005883">
    <property type="entry name" value="PilM"/>
</dbReference>
<dbReference type="SUPFAM" id="SSF53067">
    <property type="entry name" value="Actin-like ATPase domain"/>
    <property type="match status" value="1"/>
</dbReference>
<dbReference type="AlphaFoldDB" id="X0WRT5"/>
<comment type="caution">
    <text evidence="1">The sequence shown here is derived from an EMBL/GenBank/DDBJ whole genome shotgun (WGS) entry which is preliminary data.</text>
</comment>
<dbReference type="EMBL" id="BARS01049499">
    <property type="protein sequence ID" value="GAG33664.1"/>
    <property type="molecule type" value="Genomic_DNA"/>
</dbReference>
<proteinExistence type="predicted"/>
<protein>
    <recommendedName>
        <fullName evidence="2">SHS2 domain-containing protein</fullName>
    </recommendedName>
</protein>
<gene>
    <name evidence="1" type="ORF">S01H1_74038</name>
</gene>
<dbReference type="Pfam" id="PF11104">
    <property type="entry name" value="PilM_2"/>
    <property type="match status" value="1"/>
</dbReference>
<accession>X0WRT5</accession>
<dbReference type="PANTHER" id="PTHR32432:SF3">
    <property type="entry name" value="ETHANOLAMINE UTILIZATION PROTEIN EUTJ"/>
    <property type="match status" value="1"/>
</dbReference>
<dbReference type="InterPro" id="IPR050696">
    <property type="entry name" value="FtsA/MreB"/>
</dbReference>
<dbReference type="Gene3D" id="3.30.420.40">
    <property type="match status" value="2"/>
</dbReference>
<dbReference type="PANTHER" id="PTHR32432">
    <property type="entry name" value="CELL DIVISION PROTEIN FTSA-RELATED"/>
    <property type="match status" value="1"/>
</dbReference>
<sequence>MKVNLKPFLKIKDRFANLSPFKVISKKCLGIDIGTSSVKIVELSRVRERRKLENYGEITAKALYKEPFRTFDKSTLLFSNQNIARAIRAILEETKIITRRAIFSIPDFSSFFTNFELPIMTQEELPQAITYEAKRHVPMPLREVTLDWQIINERISQNKQAGYNILLVAVPNEIINQYKDIAQMSGLELFALEAEVFGLLRSSSPKEQTEPIALVDIGAQTSTCSIIDN</sequence>
<name>X0WRT5_9ZZZZ</name>